<dbReference type="Gene3D" id="3.50.4.10">
    <property type="entry name" value="Hepatocyte Growth Factor"/>
    <property type="match status" value="1"/>
</dbReference>
<dbReference type="SMART" id="SM00473">
    <property type="entry name" value="PAN_AP"/>
    <property type="match status" value="1"/>
</dbReference>
<evidence type="ECO:0000313" key="2">
    <source>
        <dbReference type="EMBL" id="RMX57294.1"/>
    </source>
</evidence>
<keyword evidence="3" id="KW-1185">Reference proteome</keyword>
<protein>
    <recommendedName>
        <fullName evidence="1">Apple domain-containing protein</fullName>
    </recommendedName>
</protein>
<reference evidence="2 3" key="1">
    <citation type="journal article" date="2018" name="Sci. Rep.">
        <title>Comparative analysis of the Pocillopora damicornis genome highlights role of immune system in coral evolution.</title>
        <authorList>
            <person name="Cunning R."/>
            <person name="Bay R.A."/>
            <person name="Gillette P."/>
            <person name="Baker A.C."/>
            <person name="Traylor-Knowles N."/>
        </authorList>
    </citation>
    <scope>NUCLEOTIDE SEQUENCE [LARGE SCALE GENOMIC DNA]</scope>
    <source>
        <strain evidence="2">RSMAS</strain>
        <tissue evidence="2">Whole animal</tissue>
    </source>
</reference>
<dbReference type="SUPFAM" id="SSF57414">
    <property type="entry name" value="Hairpin loop containing domain-like"/>
    <property type="match status" value="1"/>
</dbReference>
<dbReference type="OrthoDB" id="5983439at2759"/>
<name>A0A3M6UUQ2_POCDA</name>
<dbReference type="InterPro" id="IPR003609">
    <property type="entry name" value="Pan_app"/>
</dbReference>
<dbReference type="EMBL" id="RCHS01000683">
    <property type="protein sequence ID" value="RMX57294.1"/>
    <property type="molecule type" value="Genomic_DNA"/>
</dbReference>
<comment type="caution">
    <text evidence="2">The sequence shown here is derived from an EMBL/GenBank/DDBJ whole genome shotgun (WGS) entry which is preliminary data.</text>
</comment>
<feature type="domain" description="Apple" evidence="1">
    <location>
        <begin position="63"/>
        <end position="147"/>
    </location>
</feature>
<organism evidence="2 3">
    <name type="scientific">Pocillopora damicornis</name>
    <name type="common">Cauliflower coral</name>
    <name type="synonym">Millepora damicornis</name>
    <dbReference type="NCBI Taxonomy" id="46731"/>
    <lineage>
        <taxon>Eukaryota</taxon>
        <taxon>Metazoa</taxon>
        <taxon>Cnidaria</taxon>
        <taxon>Anthozoa</taxon>
        <taxon>Hexacorallia</taxon>
        <taxon>Scleractinia</taxon>
        <taxon>Astrocoeniina</taxon>
        <taxon>Pocilloporidae</taxon>
        <taxon>Pocillopora</taxon>
    </lineage>
</organism>
<evidence type="ECO:0000259" key="1">
    <source>
        <dbReference type="PROSITE" id="PS50948"/>
    </source>
</evidence>
<dbReference type="AlphaFoldDB" id="A0A3M6UUQ2"/>
<accession>A0A3M6UUQ2</accession>
<gene>
    <name evidence="2" type="ORF">pdam_00012865</name>
</gene>
<evidence type="ECO:0000313" key="3">
    <source>
        <dbReference type="Proteomes" id="UP000275408"/>
    </source>
</evidence>
<proteinExistence type="predicted"/>
<dbReference type="Proteomes" id="UP000275408">
    <property type="component" value="Unassembled WGS sequence"/>
</dbReference>
<sequence>MRRTIFFGKFFAHFLVSRMNLGITELIVESQQLAPAEDAFKLNPSEMFAEVFLFYLLSLIPLCMATSQQREPAEQSESGKALKGHIFKSKRVQDPHECLMFCYSELTCQSYNYVMTGNFCELNNRTKEARPRDFVRDETRFYIRRWKNRGTDTIKHNLYYHIKVYCHMVSVDQTWTLIAWFSNSDTKNWMDDSGDWWYDYNEVARETADPSYKADMISPAFWQVSGSELKITRNDDSGNTPLLQTTGNCLSGKIFRCKITSYGDFRNGSAWSGGIELVLTEKRNLSGYTAKLGPVANLLVADFCSQPREMPLPKPLKM</sequence>
<dbReference type="PROSITE" id="PS50948">
    <property type="entry name" value="PAN"/>
    <property type="match status" value="1"/>
</dbReference>
<dbReference type="Pfam" id="PF00024">
    <property type="entry name" value="PAN_1"/>
    <property type="match status" value="1"/>
</dbReference>